<dbReference type="GO" id="GO:0016413">
    <property type="term" value="F:O-acetyltransferase activity"/>
    <property type="evidence" value="ECO:0007669"/>
    <property type="project" value="TreeGrafter"/>
</dbReference>
<keyword evidence="6 7" id="KW-0472">Membrane</keyword>
<proteinExistence type="inferred from homology"/>
<sequence>MGERNDNRNDLLDIIRILAAILVVGIHSATYNSVEVDWFSGLFVNYFGRLAVPFFFMITGYYVIGTLDFSDKLWGQKIKKRLRRLTIVYIFWASFYFPLGIRGFLKDFDLKSIVKSVIFSPIGWGLDGTLLPLFFQFG</sequence>
<keyword evidence="4 7" id="KW-0812">Transmembrane</keyword>
<evidence type="ECO:0000313" key="9">
    <source>
        <dbReference type="EMBL" id="MBJ7633567.1"/>
    </source>
</evidence>
<feature type="transmembrane region" description="Helical" evidence="7">
    <location>
        <begin position="85"/>
        <end position="105"/>
    </location>
</feature>
<evidence type="ECO:0000256" key="7">
    <source>
        <dbReference type="SAM" id="Phobius"/>
    </source>
</evidence>
<reference evidence="9" key="2">
    <citation type="journal article" date="2021" name="Int. J. Food Microbiol.">
        <title>Safety demonstration of a microbial species for use in the food chain: Weissella confusa.</title>
        <authorList>
            <person name="Bourdichon F."/>
            <person name="Patrone V."/>
            <person name="Fontana A."/>
            <person name="Milani G."/>
            <person name="Morelli L."/>
        </authorList>
    </citation>
    <scope>NUCLEOTIDE SEQUENCE</scope>
    <source>
        <strain evidence="9">CCUG 30943</strain>
    </source>
</reference>
<evidence type="ECO:0000256" key="6">
    <source>
        <dbReference type="ARBA" id="ARBA00023136"/>
    </source>
</evidence>
<accession>A0AAE2VAE2</accession>
<dbReference type="EMBL" id="JAAOCX010000021">
    <property type="protein sequence ID" value="MBJ7633567.1"/>
    <property type="molecule type" value="Genomic_DNA"/>
</dbReference>
<dbReference type="GO" id="GO:0009246">
    <property type="term" value="P:enterobacterial common antigen biosynthetic process"/>
    <property type="evidence" value="ECO:0007669"/>
    <property type="project" value="TreeGrafter"/>
</dbReference>
<keyword evidence="3" id="KW-1003">Cell membrane</keyword>
<feature type="transmembrane region" description="Helical" evidence="7">
    <location>
        <begin position="12"/>
        <end position="31"/>
    </location>
</feature>
<keyword evidence="9" id="KW-0808">Transferase</keyword>
<dbReference type="Pfam" id="PF01757">
    <property type="entry name" value="Acyl_transf_3"/>
    <property type="match status" value="1"/>
</dbReference>
<dbReference type="PANTHER" id="PTHR40074:SF2">
    <property type="entry name" value="O-ACETYLTRANSFERASE WECH"/>
    <property type="match status" value="1"/>
</dbReference>
<reference evidence="9" key="1">
    <citation type="submission" date="2020-02" db="EMBL/GenBank/DDBJ databases">
        <authorList>
            <person name="Fontana A."/>
            <person name="Patrone V."/>
            <person name="Morelli L."/>
        </authorList>
    </citation>
    <scope>NUCLEOTIDE SEQUENCE</scope>
    <source>
        <strain evidence="9">CCUG 30943</strain>
    </source>
</reference>
<comment type="subcellular location">
    <subcellularLocation>
        <location evidence="1">Cell membrane</location>
        <topology evidence="1">Multi-pass membrane protein</topology>
    </subcellularLocation>
</comment>
<evidence type="ECO:0000259" key="8">
    <source>
        <dbReference type="Pfam" id="PF01757"/>
    </source>
</evidence>
<dbReference type="InterPro" id="IPR002656">
    <property type="entry name" value="Acyl_transf_3_dom"/>
</dbReference>
<dbReference type="Proteomes" id="UP000808038">
    <property type="component" value="Unassembled WGS sequence"/>
</dbReference>
<evidence type="ECO:0000256" key="4">
    <source>
        <dbReference type="ARBA" id="ARBA00022692"/>
    </source>
</evidence>
<protein>
    <submittedName>
        <fullName evidence="9">Acyltransferase</fullName>
    </submittedName>
</protein>
<evidence type="ECO:0000256" key="2">
    <source>
        <dbReference type="ARBA" id="ARBA00007400"/>
    </source>
</evidence>
<feature type="transmembrane region" description="Helical" evidence="7">
    <location>
        <begin position="43"/>
        <end position="64"/>
    </location>
</feature>
<name>A0AAE2VAE2_WEICO</name>
<evidence type="ECO:0000256" key="3">
    <source>
        <dbReference type="ARBA" id="ARBA00022475"/>
    </source>
</evidence>
<evidence type="ECO:0000256" key="5">
    <source>
        <dbReference type="ARBA" id="ARBA00022989"/>
    </source>
</evidence>
<dbReference type="GO" id="GO:0005886">
    <property type="term" value="C:plasma membrane"/>
    <property type="evidence" value="ECO:0007669"/>
    <property type="project" value="UniProtKB-SubCell"/>
</dbReference>
<dbReference type="RefSeq" id="WP_135411359.1">
    <property type="nucleotide sequence ID" value="NZ_JAAOCW010000019.1"/>
</dbReference>
<gene>
    <name evidence="9" type="ORF">HAU43_10825</name>
</gene>
<feature type="domain" description="Acyltransferase 3" evidence="8">
    <location>
        <begin position="12"/>
        <end position="118"/>
    </location>
</feature>
<evidence type="ECO:0000256" key="1">
    <source>
        <dbReference type="ARBA" id="ARBA00004651"/>
    </source>
</evidence>
<keyword evidence="5 7" id="KW-1133">Transmembrane helix</keyword>
<evidence type="ECO:0000313" key="10">
    <source>
        <dbReference type="Proteomes" id="UP000808038"/>
    </source>
</evidence>
<keyword evidence="9" id="KW-0012">Acyltransferase</keyword>
<dbReference type="PANTHER" id="PTHR40074">
    <property type="entry name" value="O-ACETYLTRANSFERASE WECH"/>
    <property type="match status" value="1"/>
</dbReference>
<comment type="similarity">
    <text evidence="2">Belongs to the acyltransferase 3 family.</text>
</comment>
<dbReference type="AlphaFoldDB" id="A0AAE2VAE2"/>
<comment type="caution">
    <text evidence="9">The sequence shown here is derived from an EMBL/GenBank/DDBJ whole genome shotgun (WGS) entry which is preliminary data.</text>
</comment>
<organism evidence="9 10">
    <name type="scientific">Weissella confusa</name>
    <name type="common">Lactobacillus confusus</name>
    <dbReference type="NCBI Taxonomy" id="1583"/>
    <lineage>
        <taxon>Bacteria</taxon>
        <taxon>Bacillati</taxon>
        <taxon>Bacillota</taxon>
        <taxon>Bacilli</taxon>
        <taxon>Lactobacillales</taxon>
        <taxon>Lactobacillaceae</taxon>
        <taxon>Weissella</taxon>
    </lineage>
</organism>